<evidence type="ECO:0000313" key="1">
    <source>
        <dbReference type="EnsemblPlants" id="Kaladp0201s0007.1.v1.1.CDS.1"/>
    </source>
</evidence>
<reference evidence="1" key="1">
    <citation type="submission" date="2021-01" db="UniProtKB">
        <authorList>
            <consortium name="EnsemblPlants"/>
        </authorList>
    </citation>
    <scope>IDENTIFICATION</scope>
</reference>
<dbReference type="Gramene" id="Kaladp0201s0007.1.v1.1">
    <property type="protein sequence ID" value="Kaladp0201s0007.1.v1.1.CDS.1"/>
    <property type="gene ID" value="Kaladp0201s0007.v1.1"/>
</dbReference>
<organism evidence="1 2">
    <name type="scientific">Kalanchoe fedtschenkoi</name>
    <name type="common">Lavender scallops</name>
    <name type="synonym">South American air plant</name>
    <dbReference type="NCBI Taxonomy" id="63787"/>
    <lineage>
        <taxon>Eukaryota</taxon>
        <taxon>Viridiplantae</taxon>
        <taxon>Streptophyta</taxon>
        <taxon>Embryophyta</taxon>
        <taxon>Tracheophyta</taxon>
        <taxon>Spermatophyta</taxon>
        <taxon>Magnoliopsida</taxon>
        <taxon>eudicotyledons</taxon>
        <taxon>Gunneridae</taxon>
        <taxon>Pentapetalae</taxon>
        <taxon>Saxifragales</taxon>
        <taxon>Crassulaceae</taxon>
        <taxon>Kalanchoe</taxon>
    </lineage>
</organism>
<accession>A0A7N0V9R8</accession>
<protein>
    <submittedName>
        <fullName evidence="1">Uncharacterized protein</fullName>
    </submittedName>
</protein>
<dbReference type="AlphaFoldDB" id="A0A7N0V9R8"/>
<evidence type="ECO:0000313" key="2">
    <source>
        <dbReference type="Proteomes" id="UP000594263"/>
    </source>
</evidence>
<sequence>MAAPRIVVIESGRTLKDEESLTLEDSPTSKKPRLLEARFPLTRWEFAAALGVFLVFSN</sequence>
<dbReference type="EnsemblPlants" id="Kaladp0201s0007.1.v1.1">
    <property type="protein sequence ID" value="Kaladp0201s0007.1.v1.1.CDS.1"/>
    <property type="gene ID" value="Kaladp0201s0007.v1.1"/>
</dbReference>
<dbReference type="Proteomes" id="UP000594263">
    <property type="component" value="Unplaced"/>
</dbReference>
<proteinExistence type="predicted"/>
<keyword evidence="2" id="KW-1185">Reference proteome</keyword>
<name>A0A7N0V9R8_KALFE</name>